<evidence type="ECO:0000313" key="9">
    <source>
        <dbReference type="EMBL" id="KHG25942.1"/>
    </source>
</evidence>
<proteinExistence type="inferred from homology"/>
<dbReference type="InterPro" id="IPR004330">
    <property type="entry name" value="FAR1_DNA_bnd_dom"/>
</dbReference>
<dbReference type="Pfam" id="PF03101">
    <property type="entry name" value="FAR1"/>
    <property type="match status" value="1"/>
</dbReference>
<accession>A0A0B0PM58</accession>
<comment type="function">
    <text evidence="6">Putative transcription activator involved in regulating light control of development.</text>
</comment>
<evidence type="ECO:0000256" key="3">
    <source>
        <dbReference type="ARBA" id="ARBA00022771"/>
    </source>
</evidence>
<evidence type="ECO:0000256" key="4">
    <source>
        <dbReference type="ARBA" id="ARBA00022833"/>
    </source>
</evidence>
<reference evidence="10" key="1">
    <citation type="submission" date="2014-09" db="EMBL/GenBank/DDBJ databases">
        <authorList>
            <person name="Mudge J."/>
            <person name="Ramaraj T."/>
            <person name="Lindquist I.E."/>
            <person name="Bharti A.K."/>
            <person name="Sundararajan A."/>
            <person name="Cameron C.T."/>
            <person name="Woodward J.E."/>
            <person name="May G.D."/>
            <person name="Brubaker C."/>
            <person name="Broadhvest J."/>
            <person name="Wilkins T.A."/>
        </authorList>
    </citation>
    <scope>NUCLEOTIDE SEQUENCE</scope>
    <source>
        <strain evidence="10">cv. AKA8401</strain>
    </source>
</reference>
<evidence type="ECO:0000256" key="2">
    <source>
        <dbReference type="ARBA" id="ARBA00022723"/>
    </source>
</evidence>
<evidence type="ECO:0000256" key="6">
    <source>
        <dbReference type="RuleBase" id="RU367018"/>
    </source>
</evidence>
<organism evidence="9 10">
    <name type="scientific">Gossypium arboreum</name>
    <name type="common">Tree cotton</name>
    <name type="synonym">Gossypium nanking</name>
    <dbReference type="NCBI Taxonomy" id="29729"/>
    <lineage>
        <taxon>Eukaryota</taxon>
        <taxon>Viridiplantae</taxon>
        <taxon>Streptophyta</taxon>
        <taxon>Embryophyta</taxon>
        <taxon>Tracheophyta</taxon>
        <taxon>Spermatophyta</taxon>
        <taxon>Magnoliopsida</taxon>
        <taxon>eudicotyledons</taxon>
        <taxon>Gunneridae</taxon>
        <taxon>Pentapetalae</taxon>
        <taxon>rosids</taxon>
        <taxon>malvids</taxon>
        <taxon>Malvales</taxon>
        <taxon>Malvaceae</taxon>
        <taxon>Malvoideae</taxon>
        <taxon>Gossypium</taxon>
    </lineage>
</organism>
<keyword evidence="10" id="KW-1185">Reference proteome</keyword>
<dbReference type="PROSITE" id="PS50966">
    <property type="entry name" value="ZF_SWIM"/>
    <property type="match status" value="1"/>
</dbReference>
<evidence type="ECO:0000259" key="8">
    <source>
        <dbReference type="PROSITE" id="PS50966"/>
    </source>
</evidence>
<feature type="region of interest" description="Disordered" evidence="7">
    <location>
        <begin position="1"/>
        <end position="23"/>
    </location>
</feature>
<sequence length="559" mass="64514">MTGDPAFSTGDHHHALSPSPPPNLLITMEEGSQNSEQLFEDDGNELEMEGNDIDIDSNSLDIEGNGLDIESNGLQDDCDGMLEIDDNHESNGDDATAVSIENGISQGKNYPPPVVGMEFESYDDAYNYYNCYAKELGFAIRVKSSWTKRNSKEKRGAVLCCNCEGFKTIKEANSRRKETRTGCLAMIRLRLVESNRWRVDEVKLEHNHLFDHERAQNCKSHKKMDAVAKRKVEPTVDVEVRTIKLYRTSTADPVGYGNLNSLEGEISETVDLYETVKVDEFEMGWDDMIRQFGLADHAWLCTLYEERERWAPVYQKDTFFAGMCTFENGECRSSFFDSFVHKQTSLKEFFGKYELLVQEERKIEAINDLESRDSSPLLKTRCFYELQLSKLYTNEIFRRFQDEVVMMPCFSITQVHANGPVITYMIKEHEAEGDRSNIKNFEVMHDKAGTEIRCICSCFNFNGYLCRHCLCVLHYNGVEEIPFQYILSRWRKDFKRLYIPELGSNNIDISNPVQWFDHLHRRAMQVVEEGMISRDHSTVAWQAFKESLNKVRLVADKHV</sequence>
<comment type="subcellular location">
    <subcellularLocation>
        <location evidence="6">Nucleus</location>
    </subcellularLocation>
</comment>
<dbReference type="PANTHER" id="PTHR31669">
    <property type="entry name" value="PROTEIN FAR1-RELATED SEQUENCE 10-RELATED"/>
    <property type="match status" value="1"/>
</dbReference>
<evidence type="ECO:0000256" key="5">
    <source>
        <dbReference type="PROSITE-ProRule" id="PRU00325"/>
    </source>
</evidence>
<evidence type="ECO:0000256" key="7">
    <source>
        <dbReference type="SAM" id="MobiDB-lite"/>
    </source>
</evidence>
<dbReference type="SMART" id="SM00575">
    <property type="entry name" value="ZnF_PMZ"/>
    <property type="match status" value="1"/>
</dbReference>
<dbReference type="PANTHER" id="PTHR31669:SF228">
    <property type="entry name" value="PROTEIN FAR1-RELATED SEQUENCE 8"/>
    <property type="match status" value="1"/>
</dbReference>
<dbReference type="GO" id="GO:0005634">
    <property type="term" value="C:nucleus"/>
    <property type="evidence" value="ECO:0007669"/>
    <property type="project" value="UniProtKB-SubCell"/>
</dbReference>
<name>A0A0B0PM58_GOSAR</name>
<dbReference type="AlphaFoldDB" id="A0A0B0PM58"/>
<keyword evidence="4 6" id="KW-0862">Zinc</keyword>
<protein>
    <recommendedName>
        <fullName evidence="6">Protein FAR1-RELATED SEQUENCE</fullName>
    </recommendedName>
</protein>
<dbReference type="InterPro" id="IPR007527">
    <property type="entry name" value="Znf_SWIM"/>
</dbReference>
<dbReference type="InterPro" id="IPR006564">
    <property type="entry name" value="Znf_PMZ"/>
</dbReference>
<dbReference type="GO" id="GO:0008270">
    <property type="term" value="F:zinc ion binding"/>
    <property type="evidence" value="ECO:0007669"/>
    <property type="project" value="UniProtKB-UniRule"/>
</dbReference>
<keyword evidence="3 5" id="KW-0863">Zinc-finger</keyword>
<feature type="domain" description="SWIM-type" evidence="8">
    <location>
        <begin position="441"/>
        <end position="477"/>
    </location>
</feature>
<evidence type="ECO:0000256" key="1">
    <source>
        <dbReference type="ARBA" id="ARBA00005889"/>
    </source>
</evidence>
<keyword evidence="2 6" id="KW-0479">Metal-binding</keyword>
<dbReference type="Proteomes" id="UP000032142">
    <property type="component" value="Unassembled WGS sequence"/>
</dbReference>
<dbReference type="EMBL" id="KN434416">
    <property type="protein sequence ID" value="KHG25942.1"/>
    <property type="molecule type" value="Genomic_DNA"/>
</dbReference>
<evidence type="ECO:0000313" key="10">
    <source>
        <dbReference type="Proteomes" id="UP000032142"/>
    </source>
</evidence>
<dbReference type="GO" id="GO:0006355">
    <property type="term" value="P:regulation of DNA-templated transcription"/>
    <property type="evidence" value="ECO:0007669"/>
    <property type="project" value="UniProtKB-UniRule"/>
</dbReference>
<gene>
    <name evidence="9" type="ORF">F383_03249</name>
</gene>
<keyword evidence="6" id="KW-0539">Nucleus</keyword>
<comment type="similarity">
    <text evidence="1 6">Belongs to the FHY3/FAR1 family.</text>
</comment>
<dbReference type="InterPro" id="IPR031052">
    <property type="entry name" value="FHY3/FAR1"/>
</dbReference>